<feature type="domain" description="Phosphatidic acid phosphatase type 2/haloperoxidase" evidence="2">
    <location>
        <begin position="60"/>
        <end position="175"/>
    </location>
</feature>
<evidence type="ECO:0000256" key="1">
    <source>
        <dbReference type="SAM" id="Phobius"/>
    </source>
</evidence>
<feature type="transmembrane region" description="Helical" evidence="1">
    <location>
        <begin position="58"/>
        <end position="78"/>
    </location>
</feature>
<gene>
    <name evidence="3" type="ORF">CGC53_07940</name>
</gene>
<feature type="transmembrane region" description="Helical" evidence="1">
    <location>
        <begin position="134"/>
        <end position="154"/>
    </location>
</feature>
<feature type="transmembrane region" description="Helical" evidence="1">
    <location>
        <begin position="106"/>
        <end position="127"/>
    </location>
</feature>
<name>A0A250FE49_9FLAO</name>
<protein>
    <submittedName>
        <fullName evidence="3">Phosphatase PAP2 family protein</fullName>
    </submittedName>
</protein>
<evidence type="ECO:0000259" key="2">
    <source>
        <dbReference type="SMART" id="SM00014"/>
    </source>
</evidence>
<dbReference type="PANTHER" id="PTHR14969">
    <property type="entry name" value="SPHINGOSINE-1-PHOSPHATE PHOSPHOHYDROLASE"/>
    <property type="match status" value="1"/>
</dbReference>
<evidence type="ECO:0000313" key="4">
    <source>
        <dbReference type="Proteomes" id="UP000217276"/>
    </source>
</evidence>
<reference evidence="4" key="1">
    <citation type="submission" date="2017-06" db="EMBL/GenBank/DDBJ databases">
        <title>Capnocytophaga spp. assemblies.</title>
        <authorList>
            <person name="Gulvik C.A."/>
        </authorList>
    </citation>
    <scope>NUCLEOTIDE SEQUENCE [LARGE SCALE GENOMIC DNA]</scope>
    <source>
        <strain evidence="4">H6253</strain>
    </source>
</reference>
<dbReference type="Pfam" id="PF01569">
    <property type="entry name" value="PAP2"/>
    <property type="match status" value="1"/>
</dbReference>
<feature type="transmembrane region" description="Helical" evidence="1">
    <location>
        <begin position="26"/>
        <end position="46"/>
    </location>
</feature>
<sequence length="186" mass="21609">MLDYIIEKDKEWLCYLNQMGSTEADAVWLVITNELASIPLYAFLLYLCCKYFHWKKVLLILVCIALVVATTDQLANIFKHGFQRLRPCHDETLIDRMRMVICGGKYGFFSAHASNTMAVAVFFSKLLKERLRYITPFLLCWSLVVTYSRIYLGVHFPGDVLVGLTIGALLSLLYYRLFLWLEKKML</sequence>
<dbReference type="PANTHER" id="PTHR14969:SF13">
    <property type="entry name" value="AT30094P"/>
    <property type="match status" value="1"/>
</dbReference>
<dbReference type="EMBL" id="CP022384">
    <property type="protein sequence ID" value="ATA82276.1"/>
    <property type="molecule type" value="Genomic_DNA"/>
</dbReference>
<proteinExistence type="predicted"/>
<dbReference type="Proteomes" id="UP000217276">
    <property type="component" value="Chromosome"/>
</dbReference>
<dbReference type="SMART" id="SM00014">
    <property type="entry name" value="acidPPc"/>
    <property type="match status" value="1"/>
</dbReference>
<dbReference type="InterPro" id="IPR036938">
    <property type="entry name" value="PAP2/HPO_sf"/>
</dbReference>
<organism evidence="3 4">
    <name type="scientific">Capnocytophaga leadbetteri</name>
    <dbReference type="NCBI Taxonomy" id="327575"/>
    <lineage>
        <taxon>Bacteria</taxon>
        <taxon>Pseudomonadati</taxon>
        <taxon>Bacteroidota</taxon>
        <taxon>Flavobacteriia</taxon>
        <taxon>Flavobacteriales</taxon>
        <taxon>Flavobacteriaceae</taxon>
        <taxon>Capnocytophaga</taxon>
    </lineage>
</organism>
<dbReference type="Gene3D" id="1.20.144.10">
    <property type="entry name" value="Phosphatidic acid phosphatase type 2/haloperoxidase"/>
    <property type="match status" value="2"/>
</dbReference>
<keyword evidence="4" id="KW-1185">Reference proteome</keyword>
<keyword evidence="1" id="KW-0472">Membrane</keyword>
<feature type="transmembrane region" description="Helical" evidence="1">
    <location>
        <begin position="160"/>
        <end position="181"/>
    </location>
</feature>
<accession>A0A250FE49</accession>
<keyword evidence="1" id="KW-1133">Transmembrane helix</keyword>
<keyword evidence="1" id="KW-0812">Transmembrane</keyword>
<dbReference type="CDD" id="cd03395">
    <property type="entry name" value="PAP2_like_4"/>
    <property type="match status" value="1"/>
</dbReference>
<dbReference type="SUPFAM" id="SSF48317">
    <property type="entry name" value="Acid phosphatase/Vanadium-dependent haloperoxidase"/>
    <property type="match status" value="1"/>
</dbReference>
<evidence type="ECO:0000313" key="3">
    <source>
        <dbReference type="EMBL" id="ATA82276.1"/>
    </source>
</evidence>
<dbReference type="InterPro" id="IPR000326">
    <property type="entry name" value="PAP2/HPO"/>
</dbReference>
<dbReference type="RefSeq" id="WP_095914308.1">
    <property type="nucleotide sequence ID" value="NZ_CAUUPF010000015.1"/>
</dbReference>
<dbReference type="AlphaFoldDB" id="A0A250FE49"/>
<dbReference type="KEGG" id="clk:CGC53_07940"/>